<evidence type="ECO:0000313" key="2">
    <source>
        <dbReference type="Proteomes" id="UP000633509"/>
    </source>
</evidence>
<name>A0ABR9ML72_9ACTN</name>
<organism evidence="1 2">
    <name type="scientific">Nonomuraea angiospora</name>
    <dbReference type="NCBI Taxonomy" id="46172"/>
    <lineage>
        <taxon>Bacteria</taxon>
        <taxon>Bacillati</taxon>
        <taxon>Actinomycetota</taxon>
        <taxon>Actinomycetes</taxon>
        <taxon>Streptosporangiales</taxon>
        <taxon>Streptosporangiaceae</taxon>
        <taxon>Nonomuraea</taxon>
    </lineage>
</organism>
<dbReference type="InterPro" id="IPR049249">
    <property type="entry name" value="DUF6882"/>
</dbReference>
<sequence>MPEPLTLANLLDDAAILSLEHQLHLEEVLGEHDWSVNLREQRFEFTGSRTISCTGFHLLGTAAPGPDSWLWAWANPSGFPEALTALSATLRDFGQQYDIAELASAEVPFGALPGSPAEPHFAAAILTEAAKAVTGRWSAYNGDAGGGTRAAFLIEHPDFRLPPPEPARLMRVLQQALTLPLLTDHRRAVHSYAVRRGLGVAPGQDADQLTLAGPGFEALVEFDPLGRVAKLSGTLSAPRGA</sequence>
<comment type="caution">
    <text evidence="1">The sequence shown here is derived from an EMBL/GenBank/DDBJ whole genome shotgun (WGS) entry which is preliminary data.</text>
</comment>
<dbReference type="Proteomes" id="UP000633509">
    <property type="component" value="Unassembled WGS sequence"/>
</dbReference>
<proteinExistence type="predicted"/>
<dbReference type="RefSeq" id="WP_192793011.1">
    <property type="nucleotide sequence ID" value="NZ_JADBEK010000001.1"/>
</dbReference>
<dbReference type="Pfam" id="PF21813">
    <property type="entry name" value="DUF6882"/>
    <property type="match status" value="1"/>
</dbReference>
<dbReference type="EMBL" id="JADBEK010000001">
    <property type="protein sequence ID" value="MBE1593694.1"/>
    <property type="molecule type" value="Genomic_DNA"/>
</dbReference>
<evidence type="ECO:0000313" key="1">
    <source>
        <dbReference type="EMBL" id="MBE1593694.1"/>
    </source>
</evidence>
<keyword evidence="2" id="KW-1185">Reference proteome</keyword>
<accession>A0ABR9ML72</accession>
<reference evidence="1 2" key="1">
    <citation type="submission" date="2020-10" db="EMBL/GenBank/DDBJ databases">
        <title>Sequencing the genomes of 1000 actinobacteria strains.</title>
        <authorList>
            <person name="Klenk H.-P."/>
        </authorList>
    </citation>
    <scope>NUCLEOTIDE SEQUENCE [LARGE SCALE GENOMIC DNA]</scope>
    <source>
        <strain evidence="1 2">DSM 43173</strain>
    </source>
</reference>
<protein>
    <submittedName>
        <fullName evidence="1">Uncharacterized protein</fullName>
    </submittedName>
</protein>
<gene>
    <name evidence="1" type="ORF">H4W80_011952</name>
</gene>